<evidence type="ECO:0000256" key="1">
    <source>
        <dbReference type="SAM" id="MobiDB-lite"/>
    </source>
</evidence>
<organism evidence="3 4">
    <name type="scientific">Leucobacter aridicollis</name>
    <dbReference type="NCBI Taxonomy" id="283878"/>
    <lineage>
        <taxon>Bacteria</taxon>
        <taxon>Bacillati</taxon>
        <taxon>Actinomycetota</taxon>
        <taxon>Actinomycetes</taxon>
        <taxon>Micrococcales</taxon>
        <taxon>Microbacteriaceae</taxon>
        <taxon>Leucobacter</taxon>
    </lineage>
</organism>
<name>A0A852R8P5_9MICO</name>
<evidence type="ECO:0000259" key="2">
    <source>
        <dbReference type="Pfam" id="PF03466"/>
    </source>
</evidence>
<feature type="compositionally biased region" description="Low complexity" evidence="1">
    <location>
        <begin position="211"/>
        <end position="233"/>
    </location>
</feature>
<protein>
    <recommendedName>
        <fullName evidence="2">LysR substrate-binding domain-containing protein</fullName>
    </recommendedName>
</protein>
<keyword evidence="4" id="KW-1185">Reference proteome</keyword>
<proteinExistence type="predicted"/>
<dbReference type="InterPro" id="IPR005119">
    <property type="entry name" value="LysR_subst-bd"/>
</dbReference>
<dbReference type="CDD" id="cd05466">
    <property type="entry name" value="PBP2_LTTR_substrate"/>
    <property type="match status" value="1"/>
</dbReference>
<accession>A0A852R8P5</accession>
<dbReference type="Gene3D" id="3.40.190.10">
    <property type="entry name" value="Periplasmic binding protein-like II"/>
    <property type="match status" value="2"/>
</dbReference>
<dbReference type="AlphaFoldDB" id="A0A852R8P5"/>
<evidence type="ECO:0000313" key="4">
    <source>
        <dbReference type="Proteomes" id="UP000586095"/>
    </source>
</evidence>
<evidence type="ECO:0000313" key="3">
    <source>
        <dbReference type="EMBL" id="NYD27775.1"/>
    </source>
</evidence>
<reference evidence="3 4" key="1">
    <citation type="submission" date="2020-07" db="EMBL/GenBank/DDBJ databases">
        <title>Sequencing the genomes of 1000 actinobacteria strains.</title>
        <authorList>
            <person name="Klenk H.-P."/>
        </authorList>
    </citation>
    <scope>NUCLEOTIDE SEQUENCE [LARGE SCALE GENOMIC DNA]</scope>
    <source>
        <strain evidence="3 4">DSM 17380</strain>
    </source>
</reference>
<feature type="region of interest" description="Disordered" evidence="1">
    <location>
        <begin position="210"/>
        <end position="289"/>
    </location>
</feature>
<dbReference type="Proteomes" id="UP000586095">
    <property type="component" value="Unassembled WGS sequence"/>
</dbReference>
<comment type="caution">
    <text evidence="3">The sequence shown here is derived from an EMBL/GenBank/DDBJ whole genome shotgun (WGS) entry which is preliminary data.</text>
</comment>
<gene>
    <name evidence="3" type="ORF">BJ960_002578</name>
</gene>
<feature type="domain" description="LysR substrate-binding" evidence="2">
    <location>
        <begin position="84"/>
        <end position="211"/>
    </location>
</feature>
<sequence>MNESPADDQTTGPAKILLGFTRGVAPSKWERRWNAISPERPLTIVPFPEPYGRPEGADEFDMTLERTAPGSAPVGSASEGPRTHHALRLYDEALALVLPKGHELKGIESVSLADLADVRILDHPDHAPDWPAAEPWADPAWMPSDIHAALAIVATGLGGILMPAPLARHIIDKHSHIAIRLAEPIAGGTVWASWRVERDAPDMQHLAGVMRGRTARSSRASADDASGGSASGRPSKAEKAAKAGKTGNRQAQPAKAKAKLKPNSRGAQLQAATEKREREKAARRKAKRK</sequence>
<dbReference type="Pfam" id="PF03466">
    <property type="entry name" value="LysR_substrate"/>
    <property type="match status" value="1"/>
</dbReference>
<dbReference type="SUPFAM" id="SSF53850">
    <property type="entry name" value="Periplasmic binding protein-like II"/>
    <property type="match status" value="1"/>
</dbReference>
<dbReference type="RefSeq" id="WP_185987594.1">
    <property type="nucleotide sequence ID" value="NZ_BAAALZ010000001.1"/>
</dbReference>
<dbReference type="EMBL" id="JACCBD010000001">
    <property type="protein sequence ID" value="NYD27775.1"/>
    <property type="molecule type" value="Genomic_DNA"/>
</dbReference>